<dbReference type="RefSeq" id="WP_054361478.1">
    <property type="nucleotide sequence ID" value="NZ_LJYW01000001.1"/>
</dbReference>
<evidence type="ECO:0000256" key="3">
    <source>
        <dbReference type="ARBA" id="ARBA00022989"/>
    </source>
</evidence>
<feature type="transmembrane region" description="Helical" evidence="5">
    <location>
        <begin position="81"/>
        <end position="106"/>
    </location>
</feature>
<evidence type="ECO:0000256" key="2">
    <source>
        <dbReference type="ARBA" id="ARBA00022692"/>
    </source>
</evidence>
<dbReference type="STRING" id="665126.ABB55_26310"/>
<feature type="domain" description="NnrU" evidence="6">
    <location>
        <begin position="6"/>
        <end position="193"/>
    </location>
</feature>
<name>A0A0P6VV05_9HYPH</name>
<reference evidence="7 8" key="1">
    <citation type="submission" date="2015-09" db="EMBL/GenBank/DDBJ databases">
        <authorList>
            <person name="Jackson K.R."/>
            <person name="Lunt B.L."/>
            <person name="Fisher J.N.B."/>
            <person name="Gardner A.V."/>
            <person name="Bailey M.E."/>
            <person name="Deus L.M."/>
            <person name="Earl A.S."/>
            <person name="Gibby P.D."/>
            <person name="Hartmann K.A."/>
            <person name="Liu J.E."/>
            <person name="Manci A.M."/>
            <person name="Nielsen D.A."/>
            <person name="Solomon M.B."/>
            <person name="Breakwell D.P."/>
            <person name="Burnett S.H."/>
            <person name="Grose J.H."/>
        </authorList>
    </citation>
    <scope>NUCLEOTIDE SEQUENCE [LARGE SCALE GENOMIC DNA]</scope>
    <source>
        <strain evidence="7 8">16</strain>
    </source>
</reference>
<evidence type="ECO:0000256" key="4">
    <source>
        <dbReference type="ARBA" id="ARBA00023136"/>
    </source>
</evidence>
<keyword evidence="4 5" id="KW-0472">Membrane</keyword>
<evidence type="ECO:0000259" key="6">
    <source>
        <dbReference type="Pfam" id="PF07298"/>
    </source>
</evidence>
<dbReference type="Pfam" id="PF07298">
    <property type="entry name" value="NnrU"/>
    <property type="match status" value="1"/>
</dbReference>
<reference evidence="7 8" key="2">
    <citation type="submission" date="2015-10" db="EMBL/GenBank/DDBJ databases">
        <title>Draft Genome Sequence of Prosthecomicrobium hirschii ATCC 27832.</title>
        <authorList>
            <person name="Daniel J."/>
            <person name="Givan S.A."/>
            <person name="Brun Y.V."/>
            <person name="Brown P.J."/>
        </authorList>
    </citation>
    <scope>NUCLEOTIDE SEQUENCE [LARGE SCALE GENOMIC DNA]</scope>
    <source>
        <strain evidence="7 8">16</strain>
    </source>
</reference>
<feature type="transmembrane region" description="Helical" evidence="5">
    <location>
        <begin position="37"/>
        <end position="60"/>
    </location>
</feature>
<evidence type="ECO:0000313" key="7">
    <source>
        <dbReference type="EMBL" id="KPL55312.1"/>
    </source>
</evidence>
<comment type="subcellular location">
    <subcellularLocation>
        <location evidence="1">Membrane</location>
        <topology evidence="1">Multi-pass membrane protein</topology>
    </subcellularLocation>
</comment>
<dbReference type="InterPro" id="IPR009915">
    <property type="entry name" value="NnrU_dom"/>
</dbReference>
<evidence type="ECO:0000256" key="5">
    <source>
        <dbReference type="SAM" id="Phobius"/>
    </source>
</evidence>
<dbReference type="EMBL" id="LJYW01000001">
    <property type="protein sequence ID" value="KPL55312.1"/>
    <property type="molecule type" value="Genomic_DNA"/>
</dbReference>
<keyword evidence="8" id="KW-1185">Reference proteome</keyword>
<accession>A0A0P6VV05</accession>
<comment type="caution">
    <text evidence="7">The sequence shown here is derived from an EMBL/GenBank/DDBJ whole genome shotgun (WGS) entry which is preliminary data.</text>
</comment>
<sequence length="194" mass="20580">MPILFLVLGLVLFLGAHTVPTRPALRGALVGRFGQTGYAALFAIAALGGLVLIVWGYGAARSAGLTGSMMLYNPPAWTRHLVALLMIPVFPLLAATGSTSCIRTIVKHPMLVAVKLWAVAHLIANGSVPDVILFGSILAWAVVDRISVERRGVQTPPAVTGWTPRDTIAVAVGLALYLAFVFRLHLWLIGVSPV</sequence>
<dbReference type="Proteomes" id="UP000048984">
    <property type="component" value="Unassembled WGS sequence"/>
</dbReference>
<dbReference type="AlphaFoldDB" id="A0A0P6VV05"/>
<feature type="transmembrane region" description="Helical" evidence="5">
    <location>
        <begin position="168"/>
        <end position="189"/>
    </location>
</feature>
<feature type="transmembrane region" description="Helical" evidence="5">
    <location>
        <begin position="118"/>
        <end position="143"/>
    </location>
</feature>
<proteinExistence type="predicted"/>
<keyword evidence="2 5" id="KW-0812">Transmembrane</keyword>
<gene>
    <name evidence="7" type="ORF">ABB55_26310</name>
</gene>
<dbReference type="GO" id="GO:0016020">
    <property type="term" value="C:membrane"/>
    <property type="evidence" value="ECO:0007669"/>
    <property type="project" value="UniProtKB-SubCell"/>
</dbReference>
<protein>
    <recommendedName>
        <fullName evidence="6">NnrU domain-containing protein</fullName>
    </recommendedName>
</protein>
<organism evidence="7 8">
    <name type="scientific">Prosthecodimorpha hirschii</name>
    <dbReference type="NCBI Taxonomy" id="665126"/>
    <lineage>
        <taxon>Bacteria</taxon>
        <taxon>Pseudomonadati</taxon>
        <taxon>Pseudomonadota</taxon>
        <taxon>Alphaproteobacteria</taxon>
        <taxon>Hyphomicrobiales</taxon>
        <taxon>Ancalomicrobiaceae</taxon>
        <taxon>Prosthecodimorpha</taxon>
    </lineage>
</organism>
<evidence type="ECO:0000313" key="8">
    <source>
        <dbReference type="Proteomes" id="UP000048984"/>
    </source>
</evidence>
<evidence type="ECO:0000256" key="1">
    <source>
        <dbReference type="ARBA" id="ARBA00004141"/>
    </source>
</evidence>
<keyword evidence="3 5" id="KW-1133">Transmembrane helix</keyword>